<evidence type="ECO:0000256" key="3">
    <source>
        <dbReference type="ARBA" id="ARBA00023027"/>
    </source>
</evidence>
<dbReference type="SUPFAM" id="SSF51735">
    <property type="entry name" value="NAD(P)-binding Rossmann-fold domains"/>
    <property type="match status" value="1"/>
</dbReference>
<dbReference type="InterPro" id="IPR029154">
    <property type="entry name" value="HIBADH-like_NADP-bd"/>
</dbReference>
<sequence>MAEQVAWIGLGNMGRGMVKNLVAKYPLQTPLIIYNRTQSRASDVASTLTKPVTIAPTITEAVGSSTIIFICLSDDNAVTETLQTAVSTCNISGKLFIDCSTVHPDTTRRAANLVESHGGLFVACPVFGTPPVADAGQLICVLAGKRELVERVKPFCAGVMGRTNLDLSTSPTGGPTGNDDNDGGKEEPVVDPGRASLLKVLGNSLGLNMVDAVAEAMTVAEKSGLGVDALHSFLELMYPGPYVAYSNRMRSGEYHRREEPLFAVDLARKDARHAMDVASAVGVRMKGLELADGYLQGVKKHKGEKGDLAAIYGVVREEGGLKFEN</sequence>
<dbReference type="InterPro" id="IPR051265">
    <property type="entry name" value="HIBADH-related_NP60_sf"/>
</dbReference>
<evidence type="ECO:0000259" key="7">
    <source>
        <dbReference type="Pfam" id="PF14833"/>
    </source>
</evidence>
<dbReference type="PANTHER" id="PTHR43580">
    <property type="entry name" value="OXIDOREDUCTASE GLYR1-RELATED"/>
    <property type="match status" value="1"/>
</dbReference>
<evidence type="ECO:0008006" key="10">
    <source>
        <dbReference type="Google" id="ProtNLM"/>
    </source>
</evidence>
<dbReference type="PANTHER" id="PTHR43580:SF3">
    <property type="entry name" value="6-PHOSPHOGLUCONATE DEHYDROGENASE FAMILY PROTEIN (AFU_ORTHOLOGUE AFUA_2G11600)"/>
    <property type="match status" value="1"/>
</dbReference>
<dbReference type="OrthoDB" id="435038at2759"/>
<evidence type="ECO:0000313" key="8">
    <source>
        <dbReference type="EMBL" id="KLJ05727.1"/>
    </source>
</evidence>
<comment type="caution">
    <text evidence="8">The sequence shown here is derived from an EMBL/GenBank/DDBJ whole genome shotgun (WGS) entry which is preliminary data.</text>
</comment>
<gene>
    <name evidence="8" type="ORF">EMPG_10817</name>
</gene>
<dbReference type="InterPro" id="IPR013328">
    <property type="entry name" value="6PGD_dom2"/>
</dbReference>
<dbReference type="Pfam" id="PF14833">
    <property type="entry name" value="NAD_binding_11"/>
    <property type="match status" value="1"/>
</dbReference>
<dbReference type="Proteomes" id="UP000053573">
    <property type="component" value="Unassembled WGS sequence"/>
</dbReference>
<keyword evidence="9" id="KW-1185">Reference proteome</keyword>
<dbReference type="Gene3D" id="1.10.1040.10">
    <property type="entry name" value="N-(1-d-carboxylethyl)-l-norvaline Dehydrogenase, domain 2"/>
    <property type="match status" value="1"/>
</dbReference>
<evidence type="ECO:0000259" key="6">
    <source>
        <dbReference type="Pfam" id="PF03446"/>
    </source>
</evidence>
<proteinExistence type="inferred from homology"/>
<evidence type="ECO:0000256" key="1">
    <source>
        <dbReference type="ARBA" id="ARBA00007598"/>
    </source>
</evidence>
<dbReference type="Pfam" id="PF03446">
    <property type="entry name" value="NAD_binding_2"/>
    <property type="match status" value="1"/>
</dbReference>
<dbReference type="InterPro" id="IPR036291">
    <property type="entry name" value="NAD(P)-bd_dom_sf"/>
</dbReference>
<dbReference type="InterPro" id="IPR015815">
    <property type="entry name" value="HIBADH-related"/>
</dbReference>
<feature type="active site" evidence="4">
    <location>
        <position position="199"/>
    </location>
</feature>
<evidence type="ECO:0000313" key="9">
    <source>
        <dbReference type="Proteomes" id="UP000053573"/>
    </source>
</evidence>
<evidence type="ECO:0000256" key="4">
    <source>
        <dbReference type="PIRSR" id="PIRSR000103-1"/>
    </source>
</evidence>
<reference evidence="9" key="1">
    <citation type="journal article" date="2015" name="PLoS Genet.">
        <title>The dynamic genome and transcriptome of the human fungal pathogen Blastomyces and close relative Emmonsia.</title>
        <authorList>
            <person name="Munoz J.F."/>
            <person name="Gauthier G.M."/>
            <person name="Desjardins C.A."/>
            <person name="Gallo J.E."/>
            <person name="Holder J."/>
            <person name="Sullivan T.D."/>
            <person name="Marty A.J."/>
            <person name="Carmen J.C."/>
            <person name="Chen Z."/>
            <person name="Ding L."/>
            <person name="Gujja S."/>
            <person name="Magrini V."/>
            <person name="Misas E."/>
            <person name="Mitreva M."/>
            <person name="Priest M."/>
            <person name="Saif S."/>
            <person name="Whiston E.A."/>
            <person name="Young S."/>
            <person name="Zeng Q."/>
            <person name="Goldman W.E."/>
            <person name="Mardis E.R."/>
            <person name="Taylor J.W."/>
            <person name="McEwen J.G."/>
            <person name="Clay O.K."/>
            <person name="Klein B.S."/>
            <person name="Cuomo C.A."/>
        </authorList>
    </citation>
    <scope>NUCLEOTIDE SEQUENCE [LARGE SCALE GENOMIC DNA]</scope>
    <source>
        <strain evidence="9">UAMH 139</strain>
    </source>
</reference>
<dbReference type="STRING" id="2060906.A0A0H1B3Z4"/>
<protein>
    <recommendedName>
        <fullName evidence="10">6-phosphogluconate dehydrogenase NADP-binding domain-containing protein</fullName>
    </recommendedName>
</protein>
<evidence type="ECO:0000256" key="2">
    <source>
        <dbReference type="ARBA" id="ARBA00023002"/>
    </source>
</evidence>
<dbReference type="AlphaFoldDB" id="A0A0H1B3Z4"/>
<dbReference type="Gene3D" id="3.40.50.720">
    <property type="entry name" value="NAD(P)-binding Rossmann-like Domain"/>
    <property type="match status" value="1"/>
</dbReference>
<feature type="domain" description="6-phosphogluconate dehydrogenase NADP-binding" evidence="6">
    <location>
        <begin position="4"/>
        <end position="155"/>
    </location>
</feature>
<keyword evidence="2" id="KW-0560">Oxidoreductase</keyword>
<dbReference type="GO" id="GO:0051287">
    <property type="term" value="F:NAD binding"/>
    <property type="evidence" value="ECO:0007669"/>
    <property type="project" value="InterPro"/>
</dbReference>
<comment type="similarity">
    <text evidence="1">Belongs to the HIBADH-related family. NP60 subfamily.</text>
</comment>
<dbReference type="InterPro" id="IPR008927">
    <property type="entry name" value="6-PGluconate_DH-like_C_sf"/>
</dbReference>
<dbReference type="InterPro" id="IPR006115">
    <property type="entry name" value="6PGDH_NADP-bd"/>
</dbReference>
<dbReference type="SUPFAM" id="SSF48179">
    <property type="entry name" value="6-phosphogluconate dehydrogenase C-terminal domain-like"/>
    <property type="match status" value="1"/>
</dbReference>
<organism evidence="8 9">
    <name type="scientific">Blastomyces silverae</name>
    <dbReference type="NCBI Taxonomy" id="2060906"/>
    <lineage>
        <taxon>Eukaryota</taxon>
        <taxon>Fungi</taxon>
        <taxon>Dikarya</taxon>
        <taxon>Ascomycota</taxon>
        <taxon>Pezizomycotina</taxon>
        <taxon>Eurotiomycetes</taxon>
        <taxon>Eurotiomycetidae</taxon>
        <taxon>Onygenales</taxon>
        <taxon>Ajellomycetaceae</taxon>
        <taxon>Blastomyces</taxon>
    </lineage>
</organism>
<dbReference type="GO" id="GO:0050661">
    <property type="term" value="F:NADP binding"/>
    <property type="evidence" value="ECO:0007669"/>
    <property type="project" value="InterPro"/>
</dbReference>
<keyword evidence="3" id="KW-0520">NAD</keyword>
<accession>A0A0H1B3Z4</accession>
<feature type="region of interest" description="Disordered" evidence="5">
    <location>
        <begin position="166"/>
        <end position="190"/>
    </location>
</feature>
<dbReference type="EMBL" id="LDEV01003511">
    <property type="protein sequence ID" value="KLJ05727.1"/>
    <property type="molecule type" value="Genomic_DNA"/>
</dbReference>
<dbReference type="PIRSF" id="PIRSF000103">
    <property type="entry name" value="HIBADH"/>
    <property type="match status" value="1"/>
</dbReference>
<dbReference type="GO" id="GO:0016491">
    <property type="term" value="F:oxidoreductase activity"/>
    <property type="evidence" value="ECO:0007669"/>
    <property type="project" value="UniProtKB-KW"/>
</dbReference>
<name>A0A0H1B3Z4_9EURO</name>
<evidence type="ECO:0000256" key="5">
    <source>
        <dbReference type="SAM" id="MobiDB-lite"/>
    </source>
</evidence>
<feature type="domain" description="3-hydroxyisobutyrate dehydrogenase-like NAD-binding" evidence="7">
    <location>
        <begin position="193"/>
        <end position="314"/>
    </location>
</feature>